<gene>
    <name evidence="2" type="ORF">FBZ82_102318</name>
</gene>
<name>A0A560BJB6_AZOBR</name>
<comment type="caution">
    <text evidence="2">The sequence shown here is derived from an EMBL/GenBank/DDBJ whole genome shotgun (WGS) entry which is preliminary data.</text>
</comment>
<feature type="chain" id="PRO_5022131364" description="DUF411 domain-containing protein" evidence="1">
    <location>
        <begin position="23"/>
        <end position="160"/>
    </location>
</feature>
<evidence type="ECO:0000256" key="1">
    <source>
        <dbReference type="SAM" id="SignalP"/>
    </source>
</evidence>
<dbReference type="AlphaFoldDB" id="A0A560BJB6"/>
<organism evidence="2 3">
    <name type="scientific">Azospirillum brasilense</name>
    <dbReference type="NCBI Taxonomy" id="192"/>
    <lineage>
        <taxon>Bacteria</taxon>
        <taxon>Pseudomonadati</taxon>
        <taxon>Pseudomonadota</taxon>
        <taxon>Alphaproteobacteria</taxon>
        <taxon>Rhodospirillales</taxon>
        <taxon>Azospirillaceae</taxon>
        <taxon>Azospirillum</taxon>
    </lineage>
</organism>
<evidence type="ECO:0000313" key="3">
    <source>
        <dbReference type="Proteomes" id="UP000316083"/>
    </source>
</evidence>
<dbReference type="InterPro" id="IPR007332">
    <property type="entry name" value="DUF411"/>
</dbReference>
<feature type="signal peptide" evidence="1">
    <location>
        <begin position="1"/>
        <end position="22"/>
    </location>
</feature>
<dbReference type="EMBL" id="VITF01000002">
    <property type="protein sequence ID" value="TWA72718.1"/>
    <property type="molecule type" value="Genomic_DNA"/>
</dbReference>
<protein>
    <recommendedName>
        <fullName evidence="4">DUF411 domain-containing protein</fullName>
    </recommendedName>
</protein>
<dbReference type="RefSeq" id="WP_247883039.1">
    <property type="nucleotide sequence ID" value="NZ_VITF01000002.1"/>
</dbReference>
<evidence type="ECO:0008006" key="4">
    <source>
        <dbReference type="Google" id="ProtNLM"/>
    </source>
</evidence>
<proteinExistence type="predicted"/>
<dbReference type="Pfam" id="PF04214">
    <property type="entry name" value="DUF411"/>
    <property type="match status" value="1"/>
</dbReference>
<evidence type="ECO:0000313" key="2">
    <source>
        <dbReference type="EMBL" id="TWA72718.1"/>
    </source>
</evidence>
<reference evidence="2 3" key="1">
    <citation type="submission" date="2019-06" db="EMBL/GenBank/DDBJ databases">
        <title>Genomic Encyclopedia of Type Strains, Phase IV (KMG-V): Genome sequencing to study the core and pangenomes of soil and plant-associated prokaryotes.</title>
        <authorList>
            <person name="Whitman W."/>
        </authorList>
    </citation>
    <scope>NUCLEOTIDE SEQUENCE [LARGE SCALE GENOMIC DNA]</scope>
    <source>
        <strain evidence="2 3">BR 11796</strain>
    </source>
</reference>
<dbReference type="Proteomes" id="UP000316083">
    <property type="component" value="Unassembled WGS sequence"/>
</dbReference>
<keyword evidence="1" id="KW-0732">Signal</keyword>
<sequence length="160" mass="16693">MSMKPKKTAAALALGAVLAGGAAVGGNVLFAGGPAVAAPIVEVWKSRSCECCVGWVTHMIAAGFDVKVHEVEDVEPIKTANGIPEALESCHTSLVDGYAIEGHVPAEDVRRLLAERPQAKGLSAPGMPQDAPGMDMKTGEPYQVVLFGTPDGKMWVYANH</sequence>
<accession>A0A560BJB6</accession>